<evidence type="ECO:0000256" key="1">
    <source>
        <dbReference type="SAM" id="Phobius"/>
    </source>
</evidence>
<dbReference type="Proteomes" id="UP001628192">
    <property type="component" value="Unassembled WGS sequence"/>
</dbReference>
<feature type="transmembrane region" description="Helical" evidence="1">
    <location>
        <begin position="84"/>
        <end position="104"/>
    </location>
</feature>
<keyword evidence="1" id="KW-0812">Transmembrane</keyword>
<keyword evidence="1" id="KW-1133">Transmembrane helix</keyword>
<evidence type="ECO:0000313" key="3">
    <source>
        <dbReference type="Proteomes" id="UP001628192"/>
    </source>
</evidence>
<organism evidence="2 3">
    <name type="scientific">Desulfovibrio falkowii</name>
    <dbReference type="NCBI Taxonomy" id="3136602"/>
    <lineage>
        <taxon>Bacteria</taxon>
        <taxon>Pseudomonadati</taxon>
        <taxon>Thermodesulfobacteriota</taxon>
        <taxon>Desulfovibrionia</taxon>
        <taxon>Desulfovibrionales</taxon>
        <taxon>Desulfovibrionaceae</taxon>
        <taxon>Desulfovibrio</taxon>
    </lineage>
</organism>
<proteinExistence type="predicted"/>
<dbReference type="RefSeq" id="WP_407844837.1">
    <property type="nucleotide sequence ID" value="NZ_BAAFSG010000001.1"/>
</dbReference>
<dbReference type="EMBL" id="BAAFSG010000001">
    <property type="protein sequence ID" value="GAB1254582.1"/>
    <property type="molecule type" value="Genomic_DNA"/>
</dbReference>
<sequence>MTSEANASFDLSENNNGGPHGMSAATIVGESDRVSLDRQKLNQRENLFFWVKVICGASYILFLASFFVVIFCDKYFSAFLEHKHLAFFLLALLLMPSFLMWGLLRAVYAPESKKDDEDAIKIINAAHPASNVGSNIV</sequence>
<reference evidence="2 3" key="1">
    <citation type="journal article" date="2025" name="Int. J. Syst. Evol. Microbiol.">
        <title>Desulfovibrio falkowii sp. nov., Porphyromonas miyakawae sp. nov., Mediterraneibacter flintii sp. nov. and Owariibacterium komagatae gen. nov., sp. nov., isolated from human faeces.</title>
        <authorList>
            <person name="Hamaguchi T."/>
            <person name="Ohara M."/>
            <person name="Hisatomi A."/>
            <person name="Sekiguchi K."/>
            <person name="Takeda J.I."/>
            <person name="Ueyama J."/>
            <person name="Ito M."/>
            <person name="Nishiwaki H."/>
            <person name="Ogi T."/>
            <person name="Hirayama M."/>
            <person name="Ohkuma M."/>
            <person name="Sakamoto M."/>
            <person name="Ohno K."/>
        </authorList>
    </citation>
    <scope>NUCLEOTIDE SEQUENCE [LARGE SCALE GENOMIC DNA]</scope>
    <source>
        <strain evidence="2 3">13CB8C</strain>
    </source>
</reference>
<feature type="transmembrane region" description="Helical" evidence="1">
    <location>
        <begin position="47"/>
        <end position="72"/>
    </location>
</feature>
<evidence type="ECO:0000313" key="2">
    <source>
        <dbReference type="EMBL" id="GAB1254582.1"/>
    </source>
</evidence>
<keyword evidence="3" id="KW-1185">Reference proteome</keyword>
<name>A0ABQ0EAE8_9BACT</name>
<comment type="caution">
    <text evidence="2">The sequence shown here is derived from an EMBL/GenBank/DDBJ whole genome shotgun (WGS) entry which is preliminary data.</text>
</comment>
<accession>A0ABQ0EAE8</accession>
<gene>
    <name evidence="2" type="ORF">Defa_20690</name>
</gene>
<protein>
    <submittedName>
        <fullName evidence="2">Uncharacterized protein</fullName>
    </submittedName>
</protein>
<keyword evidence="1" id="KW-0472">Membrane</keyword>